<dbReference type="GO" id="GO:0003824">
    <property type="term" value="F:catalytic activity"/>
    <property type="evidence" value="ECO:0007669"/>
    <property type="project" value="UniProtKB-ARBA"/>
</dbReference>
<dbReference type="Pfam" id="PF11575">
    <property type="entry name" value="FhuF_C"/>
    <property type="match status" value="1"/>
</dbReference>
<sequence>MIRLTKEQADALRQFRLVSNAENSSFSIETKELLDPGTVGEYLLKLKQHIGAADEKVAASILVKRYAFLPVTYLYCMTAWNLKLDISHENLSLESQEKNGLWLPGFRFKNLWGKAAGADRNQWREDAIRSLFSIHVFPILDSVAKEAKISKLILWENIVIYLFWLYETVLPEEPLLARQASEDFKFIIEEASGDLFGRYNENPLKRYHNKKIFVESTGKMIRPRKTCCFSYLTNSGKRCGTCPQVCKNL</sequence>
<dbReference type="RefSeq" id="WP_110064676.1">
    <property type="nucleotide sequence ID" value="NZ_QGTW01000004.1"/>
</dbReference>
<dbReference type="InterPro" id="IPR022770">
    <property type="entry name" value="IucA/IucC-like_C"/>
</dbReference>
<comment type="caution">
    <text evidence="3">The sequence shown here is derived from an EMBL/GenBank/DDBJ whole genome shotgun (WGS) entry which is preliminary data.</text>
</comment>
<dbReference type="OrthoDB" id="5870636at2"/>
<name>A0A2V3A496_9BACI</name>
<evidence type="ECO:0000259" key="2">
    <source>
        <dbReference type="Pfam" id="PF11575"/>
    </source>
</evidence>
<dbReference type="EMBL" id="QGTW01000004">
    <property type="protein sequence ID" value="PWW29626.1"/>
    <property type="molecule type" value="Genomic_DNA"/>
</dbReference>
<reference evidence="3 4" key="1">
    <citation type="submission" date="2018-05" db="EMBL/GenBank/DDBJ databases">
        <title>Freshwater and sediment microbial communities from various areas in North America, analyzing microbe dynamics in response to fracking.</title>
        <authorList>
            <person name="Lamendella R."/>
        </authorList>
    </citation>
    <scope>NUCLEOTIDE SEQUENCE [LARGE SCALE GENOMIC DNA]</scope>
    <source>
        <strain evidence="3 4">15_TX</strain>
    </source>
</reference>
<dbReference type="AlphaFoldDB" id="A0A2V3A496"/>
<proteinExistence type="predicted"/>
<organism evidence="3 4">
    <name type="scientific">Cytobacillus oceanisediminis</name>
    <dbReference type="NCBI Taxonomy" id="665099"/>
    <lineage>
        <taxon>Bacteria</taxon>
        <taxon>Bacillati</taxon>
        <taxon>Bacillota</taxon>
        <taxon>Bacilli</taxon>
        <taxon>Bacillales</taxon>
        <taxon>Bacillaceae</taxon>
        <taxon>Cytobacillus</taxon>
    </lineage>
</organism>
<protein>
    <submittedName>
        <fullName evidence="3">Ferric iron reductase protein FhuF</fullName>
    </submittedName>
</protein>
<evidence type="ECO:0000313" key="3">
    <source>
        <dbReference type="EMBL" id="PWW29626.1"/>
    </source>
</evidence>
<dbReference type="Pfam" id="PF06276">
    <property type="entry name" value="FhuF"/>
    <property type="match status" value="1"/>
</dbReference>
<gene>
    <name evidence="3" type="ORF">DFO73_104266</name>
</gene>
<evidence type="ECO:0000259" key="1">
    <source>
        <dbReference type="Pfam" id="PF06276"/>
    </source>
</evidence>
<feature type="domain" description="Aerobactin siderophore biosynthesis IucA/IucC-like C-terminal" evidence="1">
    <location>
        <begin position="65"/>
        <end position="190"/>
    </location>
</feature>
<accession>A0A2V3A496</accession>
<evidence type="ECO:0000313" key="4">
    <source>
        <dbReference type="Proteomes" id="UP000247150"/>
    </source>
</evidence>
<dbReference type="InterPro" id="IPR024726">
    <property type="entry name" value="FhuF_C"/>
</dbReference>
<dbReference type="GO" id="GO:0051537">
    <property type="term" value="F:2 iron, 2 sulfur cluster binding"/>
    <property type="evidence" value="ECO:0007669"/>
    <property type="project" value="InterPro"/>
</dbReference>
<feature type="domain" description="Ferric siderophore reductase C-terminal" evidence="2">
    <location>
        <begin position="224"/>
        <end position="243"/>
    </location>
</feature>
<dbReference type="Proteomes" id="UP000247150">
    <property type="component" value="Unassembled WGS sequence"/>
</dbReference>